<feature type="chain" id="PRO_5018546870" description="Capsule synthesis protein CapA domain-containing protein" evidence="2">
    <location>
        <begin position="21"/>
        <end position="375"/>
    </location>
</feature>
<evidence type="ECO:0000256" key="1">
    <source>
        <dbReference type="ARBA" id="ARBA00005662"/>
    </source>
</evidence>
<feature type="domain" description="Capsule synthesis protein CapA" evidence="3">
    <location>
        <begin position="45"/>
        <end position="286"/>
    </location>
</feature>
<dbReference type="InterPro" id="IPR029052">
    <property type="entry name" value="Metallo-depent_PP-like"/>
</dbReference>
<dbReference type="InterPro" id="IPR052169">
    <property type="entry name" value="CW_Biosynth-Accessory"/>
</dbReference>
<dbReference type="RefSeq" id="WP_125214562.1">
    <property type="nucleotide sequence ID" value="NZ_PDES01000014.1"/>
</dbReference>
<keyword evidence="2" id="KW-0732">Signal</keyword>
<name>A0A3R8RX41_9ACTN</name>
<accession>A0A3R8RX41</accession>
<feature type="signal peptide" evidence="2">
    <location>
        <begin position="1"/>
        <end position="20"/>
    </location>
</feature>
<comment type="caution">
    <text evidence="4">The sequence shown here is derived from an EMBL/GenBank/DDBJ whole genome shotgun (WGS) entry which is preliminary data.</text>
</comment>
<dbReference type="Pfam" id="PF09587">
    <property type="entry name" value="PGA_cap"/>
    <property type="match status" value="1"/>
</dbReference>
<dbReference type="Proteomes" id="UP000276379">
    <property type="component" value="Unassembled WGS sequence"/>
</dbReference>
<evidence type="ECO:0000259" key="3">
    <source>
        <dbReference type="SMART" id="SM00854"/>
    </source>
</evidence>
<dbReference type="AlphaFoldDB" id="A0A3R8RX41"/>
<comment type="similarity">
    <text evidence="1">Belongs to the CapA family.</text>
</comment>
<dbReference type="SMART" id="SM00854">
    <property type="entry name" value="PGA_cap"/>
    <property type="match status" value="1"/>
</dbReference>
<dbReference type="PANTHER" id="PTHR33393:SF13">
    <property type="entry name" value="PGA BIOSYNTHESIS PROTEIN CAPA"/>
    <property type="match status" value="1"/>
</dbReference>
<reference evidence="4 5" key="1">
    <citation type="submission" date="2017-10" db="EMBL/GenBank/DDBJ databases">
        <title>Draft genome of actinobacteria isolated from guarana (Paullinia cupana (Mart.) Ducke.</title>
        <authorList>
            <person name="Siqueira K.A."/>
            <person name="Liotti R.G."/>
            <person name="Mendes T.A."/>
            <person name="Soares M.A."/>
        </authorList>
    </citation>
    <scope>NUCLEOTIDE SEQUENCE [LARGE SCALE GENOMIC DNA]</scope>
    <source>
        <strain evidence="4 5">199</strain>
    </source>
</reference>
<dbReference type="SUPFAM" id="SSF56300">
    <property type="entry name" value="Metallo-dependent phosphatases"/>
    <property type="match status" value="1"/>
</dbReference>
<dbReference type="Gene3D" id="3.60.21.10">
    <property type="match status" value="1"/>
</dbReference>
<sequence length="375" mass="39069">MIGRRHQVALALTVVLTAAAACSQQARQDSGRRGAAGPPGGRGFTLVATGDILTHPAVLERASSDASGGGYDFRPMLSGVEPLVHDADLALCHLEDGAGGAAPLAPPQLAQDLAMTGYDGCATASEHALDNGADGIRGTLDTLDAAGLKHVGTARSADESRRPALYRAGSATVAQLSYTFDTEQPLPNGQPWALGPIDADRITADARAARRAGADVVVLSLHWGTNGDDAATEDQAALARRLTAATDGHRPDIDLILGAHTHVPQPYEKVNGTWVVYGLGDQISGELDDGNGSRDPRGNESTLARFTFAPPARSGERWRVTRAEFVPQLYDLDAGRVVDVDRAVAGGADLAGVRDRIRDVVLSRGAAQDGLVMGE</sequence>
<dbReference type="InterPro" id="IPR019079">
    <property type="entry name" value="Capsule_synth_CapA"/>
</dbReference>
<keyword evidence="5" id="KW-1185">Reference proteome</keyword>
<organism evidence="4 5">
    <name type="scientific">Streptomyces griseofuscus</name>
    <dbReference type="NCBI Taxonomy" id="146922"/>
    <lineage>
        <taxon>Bacteria</taxon>
        <taxon>Bacillati</taxon>
        <taxon>Actinomycetota</taxon>
        <taxon>Actinomycetes</taxon>
        <taxon>Kitasatosporales</taxon>
        <taxon>Streptomycetaceae</taxon>
        <taxon>Streptomyces</taxon>
    </lineage>
</organism>
<dbReference type="EMBL" id="PDES01000014">
    <property type="protein sequence ID" value="RRQ82489.1"/>
    <property type="molecule type" value="Genomic_DNA"/>
</dbReference>
<evidence type="ECO:0000313" key="5">
    <source>
        <dbReference type="Proteomes" id="UP000276379"/>
    </source>
</evidence>
<dbReference type="PROSITE" id="PS51257">
    <property type="entry name" value="PROKAR_LIPOPROTEIN"/>
    <property type="match status" value="1"/>
</dbReference>
<proteinExistence type="inferred from homology"/>
<evidence type="ECO:0000313" key="4">
    <source>
        <dbReference type="EMBL" id="RRQ82489.1"/>
    </source>
</evidence>
<gene>
    <name evidence="4" type="ORF">CQW44_29285</name>
</gene>
<protein>
    <recommendedName>
        <fullName evidence="3">Capsule synthesis protein CapA domain-containing protein</fullName>
    </recommendedName>
</protein>
<dbReference type="PANTHER" id="PTHR33393">
    <property type="entry name" value="POLYGLUTAMINE SYNTHESIS ACCESSORY PROTEIN RV0574C-RELATED"/>
    <property type="match status" value="1"/>
</dbReference>
<evidence type="ECO:0000256" key="2">
    <source>
        <dbReference type="SAM" id="SignalP"/>
    </source>
</evidence>